<keyword evidence="4" id="KW-1185">Reference proteome</keyword>
<dbReference type="Pfam" id="PF18731">
    <property type="entry name" value="HEPN_Swt1"/>
    <property type="match status" value="1"/>
</dbReference>
<accession>A0A238ZH22</accession>
<sequence>MAGLSNKERVGRVLDTVAAGLGPWMIDLLTRKYGETWQAQVRAAAGATPREFGDNIDDPSYLFWVLDKQWNSLFRNHASHEERRCVSALWDARNMWAHKGAARFSDEQTERVLSDGEHLLRRVGAVARADEVDELRRELRRIRFEKDQQQYQAAAERQLSVRLNTGGLPAWRDVVEPHDDVAHGTFQLAQFAADLRQVAAGIARPEYGDPVQFFERTYITRGLRYLLSQTLQRLNGVGGEPVIDLMTTFGGGKTHSEIAVYHLAGGTPAESLLGIAEMCQQAGVAGIPAGVNRAVIVGNDFSVLGTEKSDGTVVNTMWGELAWQLGGNKAFAAVARYDSNGVPPPTTELADLLAAYAPCVILIDEWVAYLRQLYSRGTEQPYPAGTFDAHQTFAQSLTEAVKAVDTALLVVSLPASDSVRDMGDGLLDNTHEIGGTPGLEALRSLRSVIHRVETPWQPATVQESYEIVRRRIFKPLVGDGARGRDLVVAKFEDHYRRHGGTVPSEVLQPQYRDVMKAAYPIHPELFARLYQDWSTLERFQRTRGVLRLMATVVHALWVRGDQSPLIMPASIPLEDTKVFEEITSHLDDPWKPIVDADIAGFGSTADVIDREIPLLGKTMAAKRVARVVFLGTAPNVSKSARNGDNTPIHGIEQKRVVLGATYPSDNPAHVVDALRQLGDRGKYMNRDHDRYWLSLQQTVSRMVQELADGYDVTEVQAELIATLREENDRGVFARVHRFPEGTADVDDEPTAALVIFGLDRPHTRKANSVAADAAREFLARRGGQPRMHKNALVFLAPDVDRIDALDSNLRRKMAWESVKRRVRELNLDQHNISVVESRLTQAVQAVADTIRETYKWIIVPYQDLGASDIQLEPIIMNGTGTLVERVTKKAQSTEFVLNSFAPSLLRQQIDRLKLWKNEPHIQVDTLSGYFTQYLYMPRVRDHEVIRTAVRHMGEVLLPEMDGLAYADGFEDGRYRGLTVAEPPSTVSGTGLIVDPAAAQAQIAEEQVAVRADVAFPDGVVVDVDQHGAGSRSTGGQARPETPGVGASVGGQGGVSVAKATRFHATKALDPSRPVRDVSVISDEILTPLSTASAHVRITIDIESADLDKLSPDQIAALKENLTTLGFADWNVE</sequence>
<dbReference type="AlphaFoldDB" id="A0A238ZH22"/>
<feature type="region of interest" description="Disordered" evidence="1">
    <location>
        <begin position="1027"/>
        <end position="1050"/>
    </location>
</feature>
<dbReference type="InterPro" id="IPR041650">
    <property type="entry name" value="HEPN_Swt1"/>
</dbReference>
<feature type="domain" description="Swt1-like HEPN" evidence="2">
    <location>
        <begin position="12"/>
        <end position="124"/>
    </location>
</feature>
<dbReference type="Pfam" id="PF04465">
    <property type="entry name" value="DUF499"/>
    <property type="match status" value="1"/>
</dbReference>
<evidence type="ECO:0000259" key="2">
    <source>
        <dbReference type="Pfam" id="PF18731"/>
    </source>
</evidence>
<evidence type="ECO:0000313" key="3">
    <source>
        <dbReference type="EMBL" id="SNR82321.1"/>
    </source>
</evidence>
<dbReference type="OrthoDB" id="9757917at2"/>
<dbReference type="Proteomes" id="UP000198386">
    <property type="component" value="Unassembled WGS sequence"/>
</dbReference>
<evidence type="ECO:0000256" key="1">
    <source>
        <dbReference type="SAM" id="MobiDB-lite"/>
    </source>
</evidence>
<reference evidence="4" key="1">
    <citation type="submission" date="2017-06" db="EMBL/GenBank/DDBJ databases">
        <authorList>
            <person name="Varghese N."/>
            <person name="Submissions S."/>
        </authorList>
    </citation>
    <scope>NUCLEOTIDE SEQUENCE [LARGE SCALE GENOMIC DNA]</scope>
    <source>
        <strain evidence="4">DSM 45423</strain>
    </source>
</reference>
<name>A0A238ZH22_9ACTN</name>
<dbReference type="EMBL" id="FZOH01000001">
    <property type="protein sequence ID" value="SNR82321.1"/>
    <property type="molecule type" value="Genomic_DNA"/>
</dbReference>
<dbReference type="InterPro" id="IPR007555">
    <property type="entry name" value="DUF499"/>
</dbReference>
<evidence type="ECO:0000313" key="4">
    <source>
        <dbReference type="Proteomes" id="UP000198386"/>
    </source>
</evidence>
<gene>
    <name evidence="3" type="ORF">SAMN04488107_0059</name>
</gene>
<organism evidence="3 4">
    <name type="scientific">Geodermatophilus saharensis</name>
    <dbReference type="NCBI Taxonomy" id="1137994"/>
    <lineage>
        <taxon>Bacteria</taxon>
        <taxon>Bacillati</taxon>
        <taxon>Actinomycetota</taxon>
        <taxon>Actinomycetes</taxon>
        <taxon>Geodermatophilales</taxon>
        <taxon>Geodermatophilaceae</taxon>
        <taxon>Geodermatophilus</taxon>
    </lineage>
</organism>
<protein>
    <submittedName>
        <fullName evidence="3">Predicted ATPase, AAA+ superfamily</fullName>
    </submittedName>
</protein>
<proteinExistence type="predicted"/>